<evidence type="ECO:0000256" key="2">
    <source>
        <dbReference type="ARBA" id="ARBA00022723"/>
    </source>
</evidence>
<dbReference type="OrthoDB" id="3264316at2759"/>
<organism evidence="7 8">
    <name type="scientific">Schizophyllum amplum</name>
    <dbReference type="NCBI Taxonomy" id="97359"/>
    <lineage>
        <taxon>Eukaryota</taxon>
        <taxon>Fungi</taxon>
        <taxon>Dikarya</taxon>
        <taxon>Basidiomycota</taxon>
        <taxon>Agaricomycotina</taxon>
        <taxon>Agaricomycetes</taxon>
        <taxon>Agaricomycetidae</taxon>
        <taxon>Agaricales</taxon>
        <taxon>Schizophyllaceae</taxon>
        <taxon>Schizophyllum</taxon>
    </lineage>
</organism>
<accession>A0A550BW98</accession>
<dbReference type="GO" id="GO:0005634">
    <property type="term" value="C:nucleus"/>
    <property type="evidence" value="ECO:0007669"/>
    <property type="project" value="UniProtKB-SubCell"/>
</dbReference>
<dbReference type="SUPFAM" id="SSF53098">
    <property type="entry name" value="Ribonuclease H-like"/>
    <property type="match status" value="1"/>
</dbReference>
<dbReference type="InterPro" id="IPR052035">
    <property type="entry name" value="ZnF_BED_domain_contain"/>
</dbReference>
<feature type="non-terminal residue" evidence="7">
    <location>
        <position position="1"/>
    </location>
</feature>
<feature type="compositionally biased region" description="Basic and acidic residues" evidence="6">
    <location>
        <begin position="355"/>
        <end position="365"/>
    </location>
</feature>
<dbReference type="PANTHER" id="PTHR46481:SF10">
    <property type="entry name" value="ZINC FINGER BED DOMAIN-CONTAINING PROTEIN 39"/>
    <property type="match status" value="1"/>
</dbReference>
<dbReference type="Proteomes" id="UP000320762">
    <property type="component" value="Unassembled WGS sequence"/>
</dbReference>
<evidence type="ECO:0008006" key="9">
    <source>
        <dbReference type="Google" id="ProtNLM"/>
    </source>
</evidence>
<proteinExistence type="predicted"/>
<evidence type="ECO:0000256" key="6">
    <source>
        <dbReference type="SAM" id="MobiDB-lite"/>
    </source>
</evidence>
<sequence length="394" mass="44510">LSRYGIPFNTDNAQIRCIAHVINLVVQKILSVFKEVDADPDVKDYYELFLKHLPIHFSVDDDEDLCEWEAEGDEEDEIEVMDMSAVPDEDGEGESEGEDDVQAAFDEDEEAEAEGDMANLSALEKLRTACKKIVCTPQSRSAFRKQAKRNYKDKIVGKSVVARLMVVRDMKAIDSWSFGYAGGKHRALLLGFTEWKLIDQLNSILGVFTHVTKTMSQGSTPTLPWVLPMYEHMRQRLENLMNDGGLVVELREAVAAGHKKLMQYYDIAKESQYTMLATMLHPALRADWFRKLSEDKYTQATALFRHVFDEYAREHVAGAPPPPAAENEIDDDDDFLATVGACPRVPAAEQSSTRSEADRWLAGEGGAGDRRKPLLWWKVWTSPTHHVNLSLRLC</sequence>
<evidence type="ECO:0000313" key="7">
    <source>
        <dbReference type="EMBL" id="TRM56818.1"/>
    </source>
</evidence>
<dbReference type="AlphaFoldDB" id="A0A550BW98"/>
<keyword evidence="5" id="KW-0539">Nucleus</keyword>
<protein>
    <recommendedName>
        <fullName evidence="9">hAT-like transposase RNase-H fold domain-containing protein</fullName>
    </recommendedName>
</protein>
<keyword evidence="8" id="KW-1185">Reference proteome</keyword>
<dbReference type="InterPro" id="IPR012337">
    <property type="entry name" value="RNaseH-like_sf"/>
</dbReference>
<keyword evidence="3" id="KW-0863">Zinc-finger</keyword>
<dbReference type="EMBL" id="VDMD01000058">
    <property type="protein sequence ID" value="TRM56818.1"/>
    <property type="molecule type" value="Genomic_DNA"/>
</dbReference>
<evidence type="ECO:0000256" key="3">
    <source>
        <dbReference type="ARBA" id="ARBA00022771"/>
    </source>
</evidence>
<keyword evidence="2" id="KW-0479">Metal-binding</keyword>
<evidence type="ECO:0000256" key="4">
    <source>
        <dbReference type="ARBA" id="ARBA00022833"/>
    </source>
</evidence>
<dbReference type="PANTHER" id="PTHR46481">
    <property type="entry name" value="ZINC FINGER BED DOMAIN-CONTAINING PROTEIN 4"/>
    <property type="match status" value="1"/>
</dbReference>
<reference evidence="7 8" key="1">
    <citation type="journal article" date="2019" name="New Phytol.">
        <title>Comparative genomics reveals unique wood-decay strategies and fruiting body development in the Schizophyllaceae.</title>
        <authorList>
            <person name="Almasi E."/>
            <person name="Sahu N."/>
            <person name="Krizsan K."/>
            <person name="Balint B."/>
            <person name="Kovacs G.M."/>
            <person name="Kiss B."/>
            <person name="Cseklye J."/>
            <person name="Drula E."/>
            <person name="Henrissat B."/>
            <person name="Nagy I."/>
            <person name="Chovatia M."/>
            <person name="Adam C."/>
            <person name="LaButti K."/>
            <person name="Lipzen A."/>
            <person name="Riley R."/>
            <person name="Grigoriev I.V."/>
            <person name="Nagy L.G."/>
        </authorList>
    </citation>
    <scope>NUCLEOTIDE SEQUENCE [LARGE SCALE GENOMIC DNA]</scope>
    <source>
        <strain evidence="7 8">NL-1724</strain>
    </source>
</reference>
<evidence type="ECO:0000256" key="5">
    <source>
        <dbReference type="ARBA" id="ARBA00023242"/>
    </source>
</evidence>
<comment type="subcellular location">
    <subcellularLocation>
        <location evidence="1">Nucleus</location>
    </subcellularLocation>
</comment>
<evidence type="ECO:0000313" key="8">
    <source>
        <dbReference type="Proteomes" id="UP000320762"/>
    </source>
</evidence>
<feature type="region of interest" description="Disordered" evidence="6">
    <location>
        <begin position="346"/>
        <end position="365"/>
    </location>
</feature>
<gene>
    <name evidence="7" type="ORF">BD626DRAFT_413086</name>
</gene>
<keyword evidence="4" id="KW-0862">Zinc</keyword>
<dbReference type="GO" id="GO:0008270">
    <property type="term" value="F:zinc ion binding"/>
    <property type="evidence" value="ECO:0007669"/>
    <property type="project" value="UniProtKB-KW"/>
</dbReference>
<comment type="caution">
    <text evidence="7">The sequence shown here is derived from an EMBL/GenBank/DDBJ whole genome shotgun (WGS) entry which is preliminary data.</text>
</comment>
<name>A0A550BW98_9AGAR</name>
<evidence type="ECO:0000256" key="1">
    <source>
        <dbReference type="ARBA" id="ARBA00004123"/>
    </source>
</evidence>